<sequence>MKKVLLIFLIFLCKPALADEWHVECKIDHITDKKLCILQKDSFWLFRNENMYFIKIGDNNYPGTQAILKTEYLNHIYTSNQDGIFDVPDFIIYSMKRSKNIKTRFQRWPSLAYLDNTINLNGFNKKLNEMDLMYKKLK</sequence>
<dbReference type="AlphaFoldDB" id="A0A3D2SNR1"/>
<reference evidence="1 2" key="1">
    <citation type="journal article" date="2018" name="Nat. Biotechnol.">
        <title>A standardized bacterial taxonomy based on genome phylogeny substantially revises the tree of life.</title>
        <authorList>
            <person name="Parks D.H."/>
            <person name="Chuvochina M."/>
            <person name="Waite D.W."/>
            <person name="Rinke C."/>
            <person name="Skarshewski A."/>
            <person name="Chaumeil P.A."/>
            <person name="Hugenholtz P."/>
        </authorList>
    </citation>
    <scope>NUCLEOTIDE SEQUENCE [LARGE SCALE GENOMIC DNA]</scope>
    <source>
        <strain evidence="1">UBA9669</strain>
    </source>
</reference>
<accession>A0A3D2SNR1</accession>
<dbReference type="RefSeq" id="WP_005003638.1">
    <property type="nucleotide sequence ID" value="NZ_BKVY01000097.1"/>
</dbReference>
<evidence type="ECO:0000313" key="2">
    <source>
        <dbReference type="Proteomes" id="UP000263596"/>
    </source>
</evidence>
<organism evidence="1 2">
    <name type="scientific">Acinetobacter ursingii</name>
    <dbReference type="NCBI Taxonomy" id="108980"/>
    <lineage>
        <taxon>Bacteria</taxon>
        <taxon>Pseudomonadati</taxon>
        <taxon>Pseudomonadota</taxon>
        <taxon>Gammaproteobacteria</taxon>
        <taxon>Moraxellales</taxon>
        <taxon>Moraxellaceae</taxon>
        <taxon>Acinetobacter</taxon>
    </lineage>
</organism>
<protein>
    <submittedName>
        <fullName evidence="1">Uncharacterized protein</fullName>
    </submittedName>
</protein>
<proteinExistence type="predicted"/>
<gene>
    <name evidence="1" type="ORF">DHW29_13570</name>
</gene>
<name>A0A3D2SNR1_9GAMM</name>
<dbReference type="Proteomes" id="UP000263596">
    <property type="component" value="Unassembled WGS sequence"/>
</dbReference>
<dbReference type="EMBL" id="DPVE01000233">
    <property type="protein sequence ID" value="HCK31107.1"/>
    <property type="molecule type" value="Genomic_DNA"/>
</dbReference>
<comment type="caution">
    <text evidence="1">The sequence shown here is derived from an EMBL/GenBank/DDBJ whole genome shotgun (WGS) entry which is preliminary data.</text>
</comment>
<evidence type="ECO:0000313" key="1">
    <source>
        <dbReference type="EMBL" id="HCK31107.1"/>
    </source>
</evidence>